<dbReference type="PANTHER" id="PTHR14145:SF1">
    <property type="entry name" value="26S PROTEASOME NON-ATPASE REGULATORY SUBUNIT 6"/>
    <property type="match status" value="1"/>
</dbReference>
<protein>
    <submittedName>
        <fullName evidence="3">Proteasome regulatory subunit RPN7</fullName>
    </submittedName>
</protein>
<dbReference type="Gene3D" id="1.25.40.570">
    <property type="match status" value="1"/>
</dbReference>
<feature type="domain" description="PCI" evidence="2">
    <location>
        <begin position="190"/>
        <end position="375"/>
    </location>
</feature>
<evidence type="ECO:0000259" key="2">
    <source>
        <dbReference type="PROSITE" id="PS50250"/>
    </source>
</evidence>
<comment type="caution">
    <text evidence="3">The sequence shown here is derived from an EMBL/GenBank/DDBJ whole genome shotgun (WGS) entry which is preliminary data.</text>
</comment>
<dbReference type="InterPro" id="IPR036390">
    <property type="entry name" value="WH_DNA-bd_sf"/>
</dbReference>
<proteinExistence type="predicted"/>
<dbReference type="VEuPathDB" id="CryptoDB:cubi_00598"/>
<dbReference type="Pfam" id="PF01399">
    <property type="entry name" value="PCI"/>
    <property type="match status" value="1"/>
</dbReference>
<dbReference type="SMART" id="SM00088">
    <property type="entry name" value="PINT"/>
    <property type="match status" value="1"/>
</dbReference>
<dbReference type="GO" id="GO:0043161">
    <property type="term" value="P:proteasome-mediated ubiquitin-dependent protein catabolic process"/>
    <property type="evidence" value="ECO:0007669"/>
    <property type="project" value="TreeGrafter"/>
</dbReference>
<accession>A0A1J4MCT9</accession>
<dbReference type="GO" id="GO:0000502">
    <property type="term" value="C:proteasome complex"/>
    <property type="evidence" value="ECO:0007669"/>
    <property type="project" value="UniProtKB-KW"/>
</dbReference>
<keyword evidence="1 3" id="KW-0647">Proteasome</keyword>
<evidence type="ECO:0000313" key="4">
    <source>
        <dbReference type="Proteomes" id="UP000186176"/>
    </source>
</evidence>
<dbReference type="InterPro" id="IPR000717">
    <property type="entry name" value="PCI_dom"/>
</dbReference>
<dbReference type="SUPFAM" id="SSF46785">
    <property type="entry name" value="Winged helix' DNA-binding domain"/>
    <property type="match status" value="1"/>
</dbReference>
<dbReference type="PANTHER" id="PTHR14145">
    <property type="entry name" value="26S PROTESOME SUBUNIT 6"/>
    <property type="match status" value="1"/>
</dbReference>
<dbReference type="RefSeq" id="XP_028873410.1">
    <property type="nucleotide sequence ID" value="XM_029017612.1"/>
</dbReference>
<dbReference type="InterPro" id="IPR045135">
    <property type="entry name" value="Rpn7_N"/>
</dbReference>
<sequence>MNIGNESKQVLDLSMNPEELLQTVPDLKLSESIFLLDSKHCKLEEKESIRNEILSCIERNSMAPLFKILTKDIKIVDYDKKFVEELMESNNSELNLIDKKIKDAKENYGDVEVRNCHYNKLVFYSRIGAKEKSLQELEIAIERTVGGFKLELVFLGIRIGLFWNDLNLVSKYIKIAQDILKTTSDWERKNRFKVYQALFYLITRNFSTASELFLDSITTFTAVELISFDRLILYTIVSSIISIDRKTIKSKLLTSPDILKVALQPDNKFLLEFIEGFYNGEYRQFFKRLINIIHILQRDYYLNRHHKYYLRAVRAKTYMQYLDPYESVSILSMAESFGVTQRFLEKDIVTFISSSKLPCTIDKVKQVIICNREDKKMSQYNELVKKGDLLLNRLQRLSRIIQV</sequence>
<evidence type="ECO:0000256" key="1">
    <source>
        <dbReference type="ARBA" id="ARBA00022942"/>
    </source>
</evidence>
<keyword evidence="4" id="KW-1185">Reference proteome</keyword>
<dbReference type="EMBL" id="LRBP01000027">
    <property type="protein sequence ID" value="OII71791.1"/>
    <property type="molecule type" value="Genomic_DNA"/>
</dbReference>
<dbReference type="InterPro" id="IPR049549">
    <property type="entry name" value="RPN7_PSMD6_C"/>
</dbReference>
<dbReference type="OrthoDB" id="1452at2759"/>
<gene>
    <name evidence="3" type="ORF">cubi_00598</name>
</gene>
<dbReference type="InterPro" id="IPR019585">
    <property type="entry name" value="Rpn7/CSN1"/>
</dbReference>
<dbReference type="FunFam" id="1.25.40.570:FF:000005">
    <property type="entry name" value="26S proteasome regulatory subunit N7"/>
    <property type="match status" value="1"/>
</dbReference>
<dbReference type="Pfam" id="PF21154">
    <property type="entry name" value="RPN7_PSMD6_C"/>
    <property type="match status" value="1"/>
</dbReference>
<dbReference type="GeneID" id="39977391"/>
<dbReference type="PROSITE" id="PS50250">
    <property type="entry name" value="PCI"/>
    <property type="match status" value="1"/>
</dbReference>
<dbReference type="AlphaFoldDB" id="A0A1J4MCT9"/>
<dbReference type="Pfam" id="PF10602">
    <property type="entry name" value="RPN7"/>
    <property type="match status" value="1"/>
</dbReference>
<dbReference type="Proteomes" id="UP000186176">
    <property type="component" value="Unassembled WGS sequence"/>
</dbReference>
<reference evidence="3 4" key="1">
    <citation type="submission" date="2016-10" db="EMBL/GenBank/DDBJ databases">
        <title>Reductive evolution of mitochondrial metabolism and differential evolution of invasion-related proteins in Cryptosporidium.</title>
        <authorList>
            <person name="Liu S."/>
            <person name="Roellig D.M."/>
            <person name="Guo Y."/>
            <person name="Li N."/>
            <person name="Frace M.A."/>
            <person name="Tang K."/>
            <person name="Zhang L."/>
            <person name="Feng Y."/>
            <person name="Xiao L."/>
        </authorList>
    </citation>
    <scope>NUCLEOTIDE SEQUENCE [LARGE SCALE GENOMIC DNA]</scope>
    <source>
        <strain evidence="3">39726</strain>
    </source>
</reference>
<name>A0A1J4MCT9_9CRYT</name>
<evidence type="ECO:0000313" key="3">
    <source>
        <dbReference type="EMBL" id="OII71791.1"/>
    </source>
</evidence>
<organism evidence="3 4">
    <name type="scientific">Cryptosporidium ubiquitum</name>
    <dbReference type="NCBI Taxonomy" id="857276"/>
    <lineage>
        <taxon>Eukaryota</taxon>
        <taxon>Sar</taxon>
        <taxon>Alveolata</taxon>
        <taxon>Apicomplexa</taxon>
        <taxon>Conoidasida</taxon>
        <taxon>Coccidia</taxon>
        <taxon>Eucoccidiorida</taxon>
        <taxon>Eimeriorina</taxon>
        <taxon>Cryptosporidiidae</taxon>
        <taxon>Cryptosporidium</taxon>
    </lineage>
</organism>